<dbReference type="Proteomes" id="UP000232188">
    <property type="component" value="Unassembled WGS sequence"/>
</dbReference>
<proteinExistence type="predicted"/>
<keyword evidence="3" id="KW-1185">Reference proteome</keyword>
<reference evidence="3 4" key="1">
    <citation type="submission" date="2017-07" db="EMBL/GenBank/DDBJ databases">
        <title>Leptospira spp. isolated from tropical soils.</title>
        <authorList>
            <person name="Thibeaux R."/>
            <person name="Iraola G."/>
            <person name="Ferres I."/>
            <person name="Bierque E."/>
            <person name="Girault D."/>
            <person name="Soupe-Gilbert M.-E."/>
            <person name="Picardeau M."/>
            <person name="Goarant C."/>
        </authorList>
    </citation>
    <scope>NUCLEOTIDE SEQUENCE [LARGE SCALE GENOMIC DNA]</scope>
    <source>
        <strain evidence="1 4">FH2-B-C1</strain>
        <strain evidence="2 3">FH2-B-D1</strain>
    </source>
</reference>
<evidence type="ECO:0000313" key="4">
    <source>
        <dbReference type="Proteomes" id="UP000232188"/>
    </source>
</evidence>
<organism evidence="1 4">
    <name type="scientific">Leptospira adleri</name>
    <dbReference type="NCBI Taxonomy" id="2023186"/>
    <lineage>
        <taxon>Bacteria</taxon>
        <taxon>Pseudomonadati</taxon>
        <taxon>Spirochaetota</taxon>
        <taxon>Spirochaetia</taxon>
        <taxon>Leptospirales</taxon>
        <taxon>Leptospiraceae</taxon>
        <taxon>Leptospira</taxon>
    </lineage>
</organism>
<gene>
    <name evidence="2" type="ORF">CH376_01895</name>
    <name evidence="1" type="ORF">CH380_14875</name>
</gene>
<evidence type="ECO:0000313" key="2">
    <source>
        <dbReference type="EMBL" id="PJZ63621.1"/>
    </source>
</evidence>
<dbReference type="EMBL" id="NPDV01000013">
    <property type="protein sequence ID" value="PJZ52448.1"/>
    <property type="molecule type" value="Genomic_DNA"/>
</dbReference>
<dbReference type="AlphaFoldDB" id="A0A2M9YLN7"/>
<accession>A0A2M9YLN7</accession>
<evidence type="ECO:0000313" key="1">
    <source>
        <dbReference type="EMBL" id="PJZ52448.1"/>
    </source>
</evidence>
<evidence type="ECO:0008006" key="5">
    <source>
        <dbReference type="Google" id="ProtNLM"/>
    </source>
</evidence>
<sequence length="207" mass="24271">MIKQLMIFFFIIVNCNHYSKIDFYVDSFQKPFIEDYFNKSKIQFSDRFGVLSVEKNSFNDLKIENLIMIQLKRIELCVDNIRNIQTTRTSNGSFYKKQTLLLNTDGSYGISETSKSRLVFDPGHPDALRTGSKKGYVEFPDINLEEELFILKSHILLYNSLASFLSKEKGVIIHEENFDSYVSILNLMQRKKYDEVFLQLETSKPRK</sequence>
<dbReference type="EMBL" id="NPDU01000003">
    <property type="protein sequence ID" value="PJZ63621.1"/>
    <property type="molecule type" value="Genomic_DNA"/>
</dbReference>
<name>A0A2M9YLN7_9LEPT</name>
<evidence type="ECO:0000313" key="3">
    <source>
        <dbReference type="Proteomes" id="UP000232149"/>
    </source>
</evidence>
<protein>
    <recommendedName>
        <fullName evidence="5">Flagellar basal body rod protein FlgB</fullName>
    </recommendedName>
</protein>
<comment type="caution">
    <text evidence="1">The sequence shown here is derived from an EMBL/GenBank/DDBJ whole genome shotgun (WGS) entry which is preliminary data.</text>
</comment>
<dbReference type="Proteomes" id="UP000232149">
    <property type="component" value="Unassembled WGS sequence"/>
</dbReference>